<feature type="signal peptide" evidence="1">
    <location>
        <begin position="1"/>
        <end position="18"/>
    </location>
</feature>
<evidence type="ECO:0000313" key="2">
    <source>
        <dbReference type="EMBL" id="KAH7091147.1"/>
    </source>
</evidence>
<comment type="caution">
    <text evidence="2">The sequence shown here is derived from an EMBL/GenBank/DDBJ whole genome shotgun (WGS) entry which is preliminary data.</text>
</comment>
<reference evidence="2" key="1">
    <citation type="journal article" date="2021" name="Nat. Commun.">
        <title>Genetic determinants of endophytism in the Arabidopsis root mycobiome.</title>
        <authorList>
            <person name="Mesny F."/>
            <person name="Miyauchi S."/>
            <person name="Thiergart T."/>
            <person name="Pickel B."/>
            <person name="Atanasova L."/>
            <person name="Karlsson M."/>
            <person name="Huettel B."/>
            <person name="Barry K.W."/>
            <person name="Haridas S."/>
            <person name="Chen C."/>
            <person name="Bauer D."/>
            <person name="Andreopoulos W."/>
            <person name="Pangilinan J."/>
            <person name="LaButti K."/>
            <person name="Riley R."/>
            <person name="Lipzen A."/>
            <person name="Clum A."/>
            <person name="Drula E."/>
            <person name="Henrissat B."/>
            <person name="Kohler A."/>
            <person name="Grigoriev I.V."/>
            <person name="Martin F.M."/>
            <person name="Hacquard S."/>
        </authorList>
    </citation>
    <scope>NUCLEOTIDE SEQUENCE</scope>
    <source>
        <strain evidence="2">MPI-SDFR-AT-0120</strain>
    </source>
</reference>
<feature type="chain" id="PRO_5035479581" evidence="1">
    <location>
        <begin position="19"/>
        <end position="123"/>
    </location>
</feature>
<protein>
    <submittedName>
        <fullName evidence="2">Uncharacterized protein</fullName>
    </submittedName>
</protein>
<evidence type="ECO:0000256" key="1">
    <source>
        <dbReference type="SAM" id="SignalP"/>
    </source>
</evidence>
<name>A0A8K0W2E4_9PLEO</name>
<keyword evidence="3" id="KW-1185">Reference proteome</keyword>
<sequence>MLSHILLLFLSPQHSVVACVPCWLSSPLFPYHDGITNIMMGRRGNGVFGFVDYGSSRTINDFSKRERLIPNLLSYGGVCFGMASIRMEDGLKDGASMSYDDEVPVLDRSAGPFDGETPLGQIS</sequence>
<dbReference type="Proteomes" id="UP000813461">
    <property type="component" value="Unassembled WGS sequence"/>
</dbReference>
<dbReference type="AlphaFoldDB" id="A0A8K0W2E4"/>
<keyword evidence="1" id="KW-0732">Signal</keyword>
<gene>
    <name evidence="2" type="ORF">FB567DRAFT_266542</name>
</gene>
<evidence type="ECO:0000313" key="3">
    <source>
        <dbReference type="Proteomes" id="UP000813461"/>
    </source>
</evidence>
<accession>A0A8K0W2E4</accession>
<organism evidence="2 3">
    <name type="scientific">Paraphoma chrysanthemicola</name>
    <dbReference type="NCBI Taxonomy" id="798071"/>
    <lineage>
        <taxon>Eukaryota</taxon>
        <taxon>Fungi</taxon>
        <taxon>Dikarya</taxon>
        <taxon>Ascomycota</taxon>
        <taxon>Pezizomycotina</taxon>
        <taxon>Dothideomycetes</taxon>
        <taxon>Pleosporomycetidae</taxon>
        <taxon>Pleosporales</taxon>
        <taxon>Pleosporineae</taxon>
        <taxon>Phaeosphaeriaceae</taxon>
        <taxon>Paraphoma</taxon>
    </lineage>
</organism>
<dbReference type="EMBL" id="JAGMVJ010000004">
    <property type="protein sequence ID" value="KAH7091147.1"/>
    <property type="molecule type" value="Genomic_DNA"/>
</dbReference>
<proteinExistence type="predicted"/>